<feature type="region of interest" description="Disordered" evidence="9">
    <location>
        <begin position="797"/>
        <end position="835"/>
    </location>
</feature>
<feature type="region of interest" description="Disordered" evidence="9">
    <location>
        <begin position="372"/>
        <end position="391"/>
    </location>
</feature>
<dbReference type="Pfam" id="PF05026">
    <property type="entry name" value="DCP2"/>
    <property type="match status" value="1"/>
</dbReference>
<dbReference type="FunFam" id="3.90.79.10:FF:000003">
    <property type="entry name" value="M7GpppN-mRNA hydrolase isoform 2"/>
    <property type="match status" value="1"/>
</dbReference>
<dbReference type="Pfam" id="PF00293">
    <property type="entry name" value="NUDIX"/>
    <property type="match status" value="1"/>
</dbReference>
<feature type="region of interest" description="Disordered" evidence="9">
    <location>
        <begin position="579"/>
        <end position="776"/>
    </location>
</feature>
<feature type="compositionally biased region" description="Polar residues" evidence="9">
    <location>
        <begin position="372"/>
        <end position="389"/>
    </location>
</feature>
<keyword evidence="7" id="KW-0694">RNA-binding</keyword>
<dbReference type="InterPro" id="IPR036189">
    <property type="entry name" value="DCP2_BoxA_sf"/>
</dbReference>
<keyword evidence="8" id="KW-0464">Manganese</keyword>
<dbReference type="InterPro" id="IPR007722">
    <property type="entry name" value="DCP2_BoxA"/>
</dbReference>
<dbReference type="EMBL" id="NIDN02000091">
    <property type="protein sequence ID" value="RLL97024.1"/>
    <property type="molecule type" value="Genomic_DNA"/>
</dbReference>
<organism evidence="11 12">
    <name type="scientific">Aspergillus turcosus</name>
    <dbReference type="NCBI Taxonomy" id="1245748"/>
    <lineage>
        <taxon>Eukaryota</taxon>
        <taxon>Fungi</taxon>
        <taxon>Dikarya</taxon>
        <taxon>Ascomycota</taxon>
        <taxon>Pezizomycotina</taxon>
        <taxon>Eurotiomycetes</taxon>
        <taxon>Eurotiomycetidae</taxon>
        <taxon>Eurotiales</taxon>
        <taxon>Aspergillaceae</taxon>
        <taxon>Aspergillus</taxon>
        <taxon>Aspergillus subgen. Fumigati</taxon>
    </lineage>
</organism>
<comment type="similarity">
    <text evidence="3">Belongs to the Nudix hydrolase family. DCP2 subfamily.</text>
</comment>
<evidence type="ECO:0000256" key="5">
    <source>
        <dbReference type="ARBA" id="ARBA00022723"/>
    </source>
</evidence>
<accession>A0A229Z297</accession>
<feature type="domain" description="Nudix hydrolase" evidence="10">
    <location>
        <begin position="121"/>
        <end position="254"/>
    </location>
</feature>
<feature type="region of interest" description="Disordered" evidence="9">
    <location>
        <begin position="500"/>
        <end position="519"/>
    </location>
</feature>
<feature type="compositionally biased region" description="Polar residues" evidence="9">
    <location>
        <begin position="812"/>
        <end position="821"/>
    </location>
</feature>
<feature type="region of interest" description="Disordered" evidence="9">
    <location>
        <begin position="474"/>
        <end position="495"/>
    </location>
</feature>
<evidence type="ECO:0000256" key="2">
    <source>
        <dbReference type="ARBA" id="ARBA00004496"/>
    </source>
</evidence>
<evidence type="ECO:0000259" key="10">
    <source>
        <dbReference type="PROSITE" id="PS51462"/>
    </source>
</evidence>
<dbReference type="SUPFAM" id="SSF55811">
    <property type="entry name" value="Nudix"/>
    <property type="match status" value="1"/>
</dbReference>
<keyword evidence="5" id="KW-0479">Metal-binding</keyword>
<dbReference type="PANTHER" id="PTHR23114:SF17">
    <property type="entry name" value="M7GPPPN-MRNA HYDROLASE"/>
    <property type="match status" value="1"/>
</dbReference>
<sequence length="860" mass="94313">MLEDVGQYDRNKDAAGGLDGDGDVDDDAKWLDSLTLGLDDLCVRFIINLPREELESVERICFQVEEAQWFYEDFIRPLDPALPSLSLKAFALRIFQHCPLMSQWSHYHHITAFSEFLAYKTRVPVRGAILLNQDMDEVVLVKGWKKGANWSFPRGKINKDEKDLDCAIREVYEETGYDVREAGLVKDEKDVKYIEITMREQHMRLYVFRGVPQDAHFEPRTRKEISKIEWYKLSELPTLMKKSKPNDENLAVANANKFYMVAPFMHPLKKWIAQQRRLDAKAQPGGVKQLSQLEGETSMDEAVQHAIHHTPAKHAVPSDLPEVTSAEDASSHLKRLLKIQSASMQDQFPPTQIFGPDASKSNALLELLRSGSSHKPTQEAPTNDRTSPPNVFHEAIPPPHQPQPLSAPNFFPGFPQQVPYSGQHDNPSQIPRQPHHGAPLSQLPAFAHSPGVVGPHSGYHGVSQFPERYPSELHATAQTHRPAPAPAPYQRTGDPQFSQAAQAPQIQGATIPPASKLPPPKLTSHSLALLNVFKDNSMKTPKTTIANLVTPSEKTPSAERKPSPHQDQLLNLLKGAAPPAPAELSAQPASPAAKQIIQRPRTDPSTPKRSAPNTHVTPKGAPRNPTSASGPPPAVSSEAAIKQPAKKNQNGSNRKNKDRHTQPLASPITILTRPQSDKKERSPTPASSRSPKPSSSRASSQSRTNKVKTAEPQKPFQPQILRRSDNLSLDNILPTRGKEENGVGRQVTPPSVSAGQGTKPAQLPQPNFDRRPSQTAAQKEALLSLFGKRPVSPLISPTGKLDLHTSLPKPSAGSTVVSPLSPSRPASDVGTESLNANKVSSPVNKAFLLGFLEGVAKGNK</sequence>
<dbReference type="CDD" id="cd03672">
    <property type="entry name" value="NUDIX_Dcp2p_Nudt20"/>
    <property type="match status" value="1"/>
</dbReference>
<keyword evidence="12" id="KW-1185">Reference proteome</keyword>
<dbReference type="GO" id="GO:0000932">
    <property type="term" value="C:P-body"/>
    <property type="evidence" value="ECO:0007669"/>
    <property type="project" value="TreeGrafter"/>
</dbReference>
<gene>
    <name evidence="11" type="ORF">CFD26_104001</name>
</gene>
<evidence type="ECO:0000313" key="11">
    <source>
        <dbReference type="EMBL" id="RLL97024.1"/>
    </source>
</evidence>
<comment type="cofactor">
    <cofactor evidence="1">
        <name>Mn(2+)</name>
        <dbReference type="ChEBI" id="CHEBI:29035"/>
    </cofactor>
</comment>
<evidence type="ECO:0000256" key="7">
    <source>
        <dbReference type="ARBA" id="ARBA00022884"/>
    </source>
</evidence>
<dbReference type="InterPro" id="IPR020084">
    <property type="entry name" value="NUDIX_hydrolase_CS"/>
</dbReference>
<dbReference type="Gene3D" id="3.90.79.10">
    <property type="entry name" value="Nucleoside Triphosphate Pyrophosphohydrolase"/>
    <property type="match status" value="1"/>
</dbReference>
<dbReference type="STRING" id="1245748.A0A229Z297"/>
<dbReference type="PROSITE" id="PS51462">
    <property type="entry name" value="NUDIX"/>
    <property type="match status" value="1"/>
</dbReference>
<dbReference type="SUPFAM" id="SSF140586">
    <property type="entry name" value="Dcp2 domain-like"/>
    <property type="match status" value="1"/>
</dbReference>
<evidence type="ECO:0000256" key="6">
    <source>
        <dbReference type="ARBA" id="ARBA00022801"/>
    </source>
</evidence>
<feature type="compositionally biased region" description="Polar residues" evidence="9">
    <location>
        <begin position="420"/>
        <end position="431"/>
    </location>
</feature>
<evidence type="ECO:0000256" key="8">
    <source>
        <dbReference type="ARBA" id="ARBA00023211"/>
    </source>
</evidence>
<evidence type="ECO:0000256" key="3">
    <source>
        <dbReference type="ARBA" id="ARBA00005279"/>
    </source>
</evidence>
<reference evidence="11 12" key="1">
    <citation type="submission" date="2018-08" db="EMBL/GenBank/DDBJ databases">
        <title>Draft genome sequences of two Aspergillus turcosus clinical strains isolated from bronchoalveolar lavage fluid: one azole-susceptible and the other azole-resistant.</title>
        <authorList>
            <person name="Parent-Michaud M."/>
            <person name="Dufresne P.J."/>
            <person name="Fournier E."/>
            <person name="Martineau C."/>
            <person name="Moreira S."/>
            <person name="Perkins V."/>
            <person name="De Repentigny L."/>
            <person name="Dufresne S.F."/>
        </authorList>
    </citation>
    <scope>NUCLEOTIDE SEQUENCE [LARGE SCALE GENOMIC DNA]</scope>
    <source>
        <strain evidence="11">HMR AF 1038</strain>
    </source>
</reference>
<dbReference type="SMART" id="SM01125">
    <property type="entry name" value="DCP2"/>
    <property type="match status" value="1"/>
</dbReference>
<comment type="caution">
    <text evidence="11">The sequence shown here is derived from an EMBL/GenBank/DDBJ whole genome shotgun (WGS) entry which is preliminary data.</text>
</comment>
<evidence type="ECO:0000313" key="12">
    <source>
        <dbReference type="Proteomes" id="UP000215289"/>
    </source>
</evidence>
<evidence type="ECO:0000256" key="9">
    <source>
        <dbReference type="SAM" id="MobiDB-lite"/>
    </source>
</evidence>
<dbReference type="Proteomes" id="UP000215289">
    <property type="component" value="Unassembled WGS sequence"/>
</dbReference>
<dbReference type="Gene3D" id="1.10.10.1050">
    <property type="entry name" value="Dcp2, box A domain"/>
    <property type="match status" value="1"/>
</dbReference>
<dbReference type="GO" id="GO:0000184">
    <property type="term" value="P:nuclear-transcribed mRNA catabolic process, nonsense-mediated decay"/>
    <property type="evidence" value="ECO:0007669"/>
    <property type="project" value="InterPro"/>
</dbReference>
<dbReference type="PANTHER" id="PTHR23114">
    <property type="entry name" value="M7GPPPN-MRNA HYDROLASE"/>
    <property type="match status" value="1"/>
</dbReference>
<comment type="subcellular location">
    <subcellularLocation>
        <location evidence="2">Cytoplasm</location>
    </subcellularLocation>
</comment>
<dbReference type="FunFam" id="1.10.10.1050:FF:000003">
    <property type="entry name" value="Decapping enzyme Dcp2, putative"/>
    <property type="match status" value="1"/>
</dbReference>
<dbReference type="GO" id="GO:0030145">
    <property type="term" value="F:manganese ion binding"/>
    <property type="evidence" value="ECO:0007669"/>
    <property type="project" value="InterPro"/>
</dbReference>
<proteinExistence type="inferred from homology"/>
<protein>
    <recommendedName>
        <fullName evidence="10">Nudix hydrolase domain-containing protein</fullName>
    </recommendedName>
</protein>
<dbReference type="GO" id="GO:0003723">
    <property type="term" value="F:RNA binding"/>
    <property type="evidence" value="ECO:0007669"/>
    <property type="project" value="UniProtKB-KW"/>
</dbReference>
<dbReference type="PROSITE" id="PS00893">
    <property type="entry name" value="NUDIX_BOX"/>
    <property type="match status" value="1"/>
</dbReference>
<dbReference type="GO" id="GO:0000290">
    <property type="term" value="P:deadenylation-dependent decapping of nuclear-transcribed mRNA"/>
    <property type="evidence" value="ECO:0007669"/>
    <property type="project" value="InterPro"/>
</dbReference>
<feature type="compositionally biased region" description="Polar residues" evidence="9">
    <location>
        <begin position="603"/>
        <end position="616"/>
    </location>
</feature>
<dbReference type="InterPro" id="IPR015797">
    <property type="entry name" value="NUDIX_hydrolase-like_dom_sf"/>
</dbReference>
<evidence type="ECO:0000256" key="4">
    <source>
        <dbReference type="ARBA" id="ARBA00022490"/>
    </source>
</evidence>
<dbReference type="InterPro" id="IPR000086">
    <property type="entry name" value="NUDIX_hydrolase_dom"/>
</dbReference>
<keyword evidence="6" id="KW-0378">Hydrolase</keyword>
<feature type="region of interest" description="Disordered" evidence="9">
    <location>
        <begin position="544"/>
        <end position="564"/>
    </location>
</feature>
<feature type="compositionally biased region" description="Polar residues" evidence="9">
    <location>
        <begin position="544"/>
        <end position="555"/>
    </location>
</feature>
<feature type="compositionally biased region" description="Low complexity" evidence="9">
    <location>
        <begin position="683"/>
        <end position="704"/>
    </location>
</feature>
<evidence type="ECO:0000256" key="1">
    <source>
        <dbReference type="ARBA" id="ARBA00001936"/>
    </source>
</evidence>
<feature type="region of interest" description="Disordered" evidence="9">
    <location>
        <begin position="420"/>
        <end position="439"/>
    </location>
</feature>
<keyword evidence="4" id="KW-0963">Cytoplasm</keyword>
<dbReference type="GO" id="GO:0140933">
    <property type="term" value="F:5'-(N(7)-methylguanosine 5'-triphospho)-[mRNA] hydrolase activity"/>
    <property type="evidence" value="ECO:0007669"/>
    <property type="project" value="InterPro"/>
</dbReference>
<name>A0A229Z297_9EURO</name>
<dbReference type="InterPro" id="IPR044099">
    <property type="entry name" value="Dcp2_NUDIX"/>
</dbReference>
<dbReference type="OrthoDB" id="18996at2759"/>
<dbReference type="AlphaFoldDB" id="A0A229Z297"/>